<reference evidence="1" key="1">
    <citation type="submission" date="2021-12" db="EMBL/GenBank/DDBJ databases">
        <authorList>
            <person name="Ulrich A."/>
        </authorList>
    </citation>
    <scope>NUCLEOTIDE SEQUENCE</scope>
    <source>
        <strain evidence="1">A1P009</strain>
    </source>
</reference>
<dbReference type="Proteomes" id="UP001430360">
    <property type="component" value="Unassembled WGS sequence"/>
</dbReference>
<evidence type="ECO:0000313" key="1">
    <source>
        <dbReference type="EMBL" id="MCD9097902.1"/>
    </source>
</evidence>
<protein>
    <recommendedName>
        <fullName evidence="3">EF-hand domain-containing protein</fullName>
    </recommendedName>
</protein>
<reference evidence="1" key="2">
    <citation type="journal article" date="2022" name="Syst. Appl. Microbiol.">
        <title>Physiological and genomic characterisation of Luteimonas fraxinea sp. nov., a bacterial species associated with trees tolerant to ash dieback.</title>
        <authorList>
            <person name="Ulrich K."/>
            <person name="Becker R."/>
            <person name="Behrendt U."/>
            <person name="Kube M."/>
            <person name="Schneck V."/>
            <person name="Ulrich A."/>
        </authorList>
    </citation>
    <scope>NUCLEOTIDE SEQUENCE</scope>
    <source>
        <strain evidence="1">A1P009</strain>
    </source>
</reference>
<accession>A0ABS8UEI3</accession>
<evidence type="ECO:0000313" key="2">
    <source>
        <dbReference type="Proteomes" id="UP001430360"/>
    </source>
</evidence>
<proteinExistence type="predicted"/>
<name>A0ABS8UEI3_9GAMM</name>
<comment type="caution">
    <text evidence="1">The sequence shown here is derived from an EMBL/GenBank/DDBJ whole genome shotgun (WGS) entry which is preliminary data.</text>
</comment>
<gene>
    <name evidence="1" type="ORF">LTT95_13240</name>
</gene>
<keyword evidence="2" id="KW-1185">Reference proteome</keyword>
<sequence length="98" mass="11022">MAFRGRLSNRRIALFATIAVVLLALGWMRYTNAAALSGMPFKEMDWNEDGELTRGEVLQGFFTVTAVRTQEGSRSCVDYRRRGSAESIRVECRTETAP</sequence>
<evidence type="ECO:0008006" key="3">
    <source>
        <dbReference type="Google" id="ProtNLM"/>
    </source>
</evidence>
<dbReference type="EMBL" id="JAJQKU010000004">
    <property type="protein sequence ID" value="MCD9097902.1"/>
    <property type="molecule type" value="Genomic_DNA"/>
</dbReference>
<dbReference type="RefSeq" id="WP_232137039.1">
    <property type="nucleotide sequence ID" value="NZ_CP089507.1"/>
</dbReference>
<organism evidence="1 2">
    <name type="scientific">Luteimonas fraxinea</name>
    <dbReference type="NCBI Taxonomy" id="2901869"/>
    <lineage>
        <taxon>Bacteria</taxon>
        <taxon>Pseudomonadati</taxon>
        <taxon>Pseudomonadota</taxon>
        <taxon>Gammaproteobacteria</taxon>
        <taxon>Lysobacterales</taxon>
        <taxon>Lysobacteraceae</taxon>
        <taxon>Luteimonas</taxon>
    </lineage>
</organism>